<accession>A0A822Z6B1</accession>
<name>A0A822Z6B1_NELNU</name>
<evidence type="ECO:0000256" key="1">
    <source>
        <dbReference type="SAM" id="MobiDB-lite"/>
    </source>
</evidence>
<comment type="caution">
    <text evidence="2">The sequence shown here is derived from an EMBL/GenBank/DDBJ whole genome shotgun (WGS) entry which is preliminary data.</text>
</comment>
<gene>
    <name evidence="2" type="ORF">HUJ06_016227</name>
</gene>
<evidence type="ECO:0000313" key="3">
    <source>
        <dbReference type="Proteomes" id="UP000607653"/>
    </source>
</evidence>
<evidence type="ECO:0000313" key="2">
    <source>
        <dbReference type="EMBL" id="DAD41904.1"/>
    </source>
</evidence>
<feature type="region of interest" description="Disordered" evidence="1">
    <location>
        <begin position="1"/>
        <end position="62"/>
    </location>
</feature>
<dbReference type="Proteomes" id="UP000607653">
    <property type="component" value="Unassembled WGS sequence"/>
</dbReference>
<keyword evidence="3" id="KW-1185">Reference proteome</keyword>
<organism evidence="2 3">
    <name type="scientific">Nelumbo nucifera</name>
    <name type="common">Sacred lotus</name>
    <dbReference type="NCBI Taxonomy" id="4432"/>
    <lineage>
        <taxon>Eukaryota</taxon>
        <taxon>Viridiplantae</taxon>
        <taxon>Streptophyta</taxon>
        <taxon>Embryophyta</taxon>
        <taxon>Tracheophyta</taxon>
        <taxon>Spermatophyta</taxon>
        <taxon>Magnoliopsida</taxon>
        <taxon>Proteales</taxon>
        <taxon>Nelumbonaceae</taxon>
        <taxon>Nelumbo</taxon>
    </lineage>
</organism>
<reference evidence="2 3" key="1">
    <citation type="journal article" date="2020" name="Mol. Biol. Evol.">
        <title>Distinct Expression and Methylation Patterns for Genes with Different Fates following a Single Whole-Genome Duplication in Flowering Plants.</title>
        <authorList>
            <person name="Shi T."/>
            <person name="Rahmani R.S."/>
            <person name="Gugger P.F."/>
            <person name="Wang M."/>
            <person name="Li H."/>
            <person name="Zhang Y."/>
            <person name="Li Z."/>
            <person name="Wang Q."/>
            <person name="Van de Peer Y."/>
            <person name="Marchal K."/>
            <person name="Chen J."/>
        </authorList>
    </citation>
    <scope>NUCLEOTIDE SEQUENCE [LARGE SCALE GENOMIC DNA]</scope>
    <source>
        <tissue evidence="2">Leaf</tissue>
    </source>
</reference>
<protein>
    <submittedName>
        <fullName evidence="2">Uncharacterized protein</fullName>
    </submittedName>
</protein>
<feature type="compositionally biased region" description="Basic and acidic residues" evidence="1">
    <location>
        <begin position="52"/>
        <end position="62"/>
    </location>
</feature>
<dbReference type="AlphaFoldDB" id="A0A822Z6B1"/>
<dbReference type="EMBL" id="DUZY01000005">
    <property type="protein sequence ID" value="DAD41904.1"/>
    <property type="molecule type" value="Genomic_DNA"/>
</dbReference>
<proteinExistence type="predicted"/>
<sequence length="62" mass="6880">MQDSRILLPEEVSNPKPRKKETLASGRSFIVSATRGESQRGSRGIASILQDNAERSQKNPKK</sequence>